<evidence type="ECO:0000313" key="6">
    <source>
        <dbReference type="Proteomes" id="UP000807306"/>
    </source>
</evidence>
<dbReference type="Gene3D" id="3.40.50.1820">
    <property type="entry name" value="alpha/beta hydrolase"/>
    <property type="match status" value="1"/>
</dbReference>
<dbReference type="InterPro" id="IPR002018">
    <property type="entry name" value="CarbesteraseB"/>
</dbReference>
<dbReference type="InterPro" id="IPR050309">
    <property type="entry name" value="Type-B_Carboxylest/Lipase"/>
</dbReference>
<dbReference type="InterPro" id="IPR029058">
    <property type="entry name" value="AB_hydrolase_fold"/>
</dbReference>
<keyword evidence="6" id="KW-1185">Reference proteome</keyword>
<evidence type="ECO:0000256" key="2">
    <source>
        <dbReference type="ARBA" id="ARBA00022801"/>
    </source>
</evidence>
<keyword evidence="3" id="KW-0732">Signal</keyword>
<evidence type="ECO:0000259" key="4">
    <source>
        <dbReference type="Pfam" id="PF00135"/>
    </source>
</evidence>
<dbReference type="InterPro" id="IPR019826">
    <property type="entry name" value="Carboxylesterase_B_AS"/>
</dbReference>
<dbReference type="AlphaFoldDB" id="A0A9P6E4U1"/>
<evidence type="ECO:0000313" key="5">
    <source>
        <dbReference type="EMBL" id="KAF9522510.1"/>
    </source>
</evidence>
<name>A0A9P6E4U1_9AGAR</name>
<dbReference type="Proteomes" id="UP000807306">
    <property type="component" value="Unassembled WGS sequence"/>
</dbReference>
<evidence type="ECO:0000256" key="1">
    <source>
        <dbReference type="ARBA" id="ARBA00005964"/>
    </source>
</evidence>
<dbReference type="OrthoDB" id="408631at2759"/>
<sequence>MFSALLLGLAQVALVLASNATLDIFDPKVTLDNGVFTGGRLLKTHRFLGIPFAQPPIGPLRFRLPQPIPAYSGSYNAKFYSLACPQQAMTVPTVPPMAQPAIDFAVNTILGVFVPDAEDCLTINVIKPDYANANSNLPVVLWIFGGGFEIGSPNQYDGTLIVTRSMTMGKPVIFVSMNYRISAFGFLSGKEVKSARVGNLGLQDQREAMRWVQKYISNFGGDPTKVTIFGESAGAISVSLHMLTNGGNTEGLFRAALMMSGGPIPVGDIASPGNQRLYDDLVKAAGCDKSHDSLSCLREVDYKTLRRAVDQSASFFSRRSLNLAWMPRADGYFLPENPQKLVMKGSIAKIPFITGNCDDEGTVFSLSTLDIHTDDEFKGWIRSYFFPDVPDSDVLQLMALYSSDITQGSPFGTGWLNAVSRQFKRIAAFQGDGVFQAPRRLLINYASQKNPNIWGYLSKRFKALPVAGSAHGSDIINMFSGAELAEALIRLATDLDPNAGRFGLQWPRYNRHSPDLYTLQDGIIPVTISPDTYRQAAMAFMTNVTMAYPV</sequence>
<dbReference type="InterPro" id="IPR019819">
    <property type="entry name" value="Carboxylesterase_B_CS"/>
</dbReference>
<protein>
    <recommendedName>
        <fullName evidence="3">Carboxylic ester hydrolase</fullName>
        <ecNumber evidence="3">3.1.1.-</ecNumber>
    </recommendedName>
</protein>
<evidence type="ECO:0000256" key="3">
    <source>
        <dbReference type="RuleBase" id="RU361235"/>
    </source>
</evidence>
<gene>
    <name evidence="5" type="ORF">CPB83DRAFT_822792</name>
</gene>
<dbReference type="SUPFAM" id="SSF53474">
    <property type="entry name" value="alpha/beta-Hydrolases"/>
    <property type="match status" value="1"/>
</dbReference>
<feature type="domain" description="Carboxylesterase type B" evidence="4">
    <location>
        <begin position="27"/>
        <end position="483"/>
    </location>
</feature>
<dbReference type="EMBL" id="MU157943">
    <property type="protein sequence ID" value="KAF9522510.1"/>
    <property type="molecule type" value="Genomic_DNA"/>
</dbReference>
<dbReference type="Pfam" id="PF00135">
    <property type="entry name" value="COesterase"/>
    <property type="match status" value="1"/>
</dbReference>
<reference evidence="5" key="1">
    <citation type="submission" date="2020-11" db="EMBL/GenBank/DDBJ databases">
        <authorList>
            <consortium name="DOE Joint Genome Institute"/>
            <person name="Ahrendt S."/>
            <person name="Riley R."/>
            <person name="Andreopoulos W."/>
            <person name="Labutti K."/>
            <person name="Pangilinan J."/>
            <person name="Ruiz-Duenas F.J."/>
            <person name="Barrasa J.M."/>
            <person name="Sanchez-Garcia M."/>
            <person name="Camarero S."/>
            <person name="Miyauchi S."/>
            <person name="Serrano A."/>
            <person name="Linde D."/>
            <person name="Babiker R."/>
            <person name="Drula E."/>
            <person name="Ayuso-Fernandez I."/>
            <person name="Pacheco R."/>
            <person name="Padilla G."/>
            <person name="Ferreira P."/>
            <person name="Barriuso J."/>
            <person name="Kellner H."/>
            <person name="Castanera R."/>
            <person name="Alfaro M."/>
            <person name="Ramirez L."/>
            <person name="Pisabarro A.G."/>
            <person name="Kuo A."/>
            <person name="Tritt A."/>
            <person name="Lipzen A."/>
            <person name="He G."/>
            <person name="Yan M."/>
            <person name="Ng V."/>
            <person name="Cullen D."/>
            <person name="Martin F."/>
            <person name="Rosso M.-N."/>
            <person name="Henrissat B."/>
            <person name="Hibbett D."/>
            <person name="Martinez A.T."/>
            <person name="Grigoriev I.V."/>
        </authorList>
    </citation>
    <scope>NUCLEOTIDE SEQUENCE</scope>
    <source>
        <strain evidence="5">CBS 506.95</strain>
    </source>
</reference>
<feature type="signal peptide" evidence="3">
    <location>
        <begin position="1"/>
        <end position="17"/>
    </location>
</feature>
<keyword evidence="2 3" id="KW-0378">Hydrolase</keyword>
<proteinExistence type="inferred from homology"/>
<accession>A0A9P6E4U1</accession>
<dbReference type="GO" id="GO:0016787">
    <property type="term" value="F:hydrolase activity"/>
    <property type="evidence" value="ECO:0007669"/>
    <property type="project" value="UniProtKB-KW"/>
</dbReference>
<dbReference type="PROSITE" id="PS00941">
    <property type="entry name" value="CARBOXYLESTERASE_B_2"/>
    <property type="match status" value="1"/>
</dbReference>
<dbReference type="EC" id="3.1.1.-" evidence="3"/>
<feature type="chain" id="PRO_5040531428" description="Carboxylic ester hydrolase" evidence="3">
    <location>
        <begin position="18"/>
        <end position="550"/>
    </location>
</feature>
<comment type="similarity">
    <text evidence="1 3">Belongs to the type-B carboxylesterase/lipase family.</text>
</comment>
<dbReference type="PROSITE" id="PS00122">
    <property type="entry name" value="CARBOXYLESTERASE_B_1"/>
    <property type="match status" value="1"/>
</dbReference>
<comment type="caution">
    <text evidence="5">The sequence shown here is derived from an EMBL/GenBank/DDBJ whole genome shotgun (WGS) entry which is preliminary data.</text>
</comment>
<dbReference type="PANTHER" id="PTHR11559">
    <property type="entry name" value="CARBOXYLESTERASE"/>
    <property type="match status" value="1"/>
</dbReference>
<organism evidence="5 6">
    <name type="scientific">Crepidotus variabilis</name>
    <dbReference type="NCBI Taxonomy" id="179855"/>
    <lineage>
        <taxon>Eukaryota</taxon>
        <taxon>Fungi</taxon>
        <taxon>Dikarya</taxon>
        <taxon>Basidiomycota</taxon>
        <taxon>Agaricomycotina</taxon>
        <taxon>Agaricomycetes</taxon>
        <taxon>Agaricomycetidae</taxon>
        <taxon>Agaricales</taxon>
        <taxon>Agaricineae</taxon>
        <taxon>Crepidotaceae</taxon>
        <taxon>Crepidotus</taxon>
    </lineage>
</organism>